<evidence type="ECO:0000313" key="2">
    <source>
        <dbReference type="EMBL" id="KIY65160.1"/>
    </source>
</evidence>
<feature type="non-terminal residue" evidence="2">
    <location>
        <position position="157"/>
    </location>
</feature>
<name>A0A0D7B4L9_9AGAR</name>
<dbReference type="Proteomes" id="UP000054007">
    <property type="component" value="Unassembled WGS sequence"/>
</dbReference>
<evidence type="ECO:0000256" key="1">
    <source>
        <dbReference type="SAM" id="SignalP"/>
    </source>
</evidence>
<evidence type="ECO:0000313" key="3">
    <source>
        <dbReference type="Proteomes" id="UP000054007"/>
    </source>
</evidence>
<reference evidence="2 3" key="1">
    <citation type="journal article" date="2015" name="Fungal Genet. Biol.">
        <title>Evolution of novel wood decay mechanisms in Agaricales revealed by the genome sequences of Fistulina hepatica and Cylindrobasidium torrendii.</title>
        <authorList>
            <person name="Floudas D."/>
            <person name="Held B.W."/>
            <person name="Riley R."/>
            <person name="Nagy L.G."/>
            <person name="Koehler G."/>
            <person name="Ransdell A.S."/>
            <person name="Younus H."/>
            <person name="Chow J."/>
            <person name="Chiniquy J."/>
            <person name="Lipzen A."/>
            <person name="Tritt A."/>
            <person name="Sun H."/>
            <person name="Haridas S."/>
            <person name="LaButti K."/>
            <person name="Ohm R.A."/>
            <person name="Kues U."/>
            <person name="Blanchette R.A."/>
            <person name="Grigoriev I.V."/>
            <person name="Minto R.E."/>
            <person name="Hibbett D.S."/>
        </authorList>
    </citation>
    <scope>NUCLEOTIDE SEQUENCE [LARGE SCALE GENOMIC DNA]</scope>
    <source>
        <strain evidence="2 3">FP15055 ss-10</strain>
    </source>
</reference>
<organism evidence="2 3">
    <name type="scientific">Cylindrobasidium torrendii FP15055 ss-10</name>
    <dbReference type="NCBI Taxonomy" id="1314674"/>
    <lineage>
        <taxon>Eukaryota</taxon>
        <taxon>Fungi</taxon>
        <taxon>Dikarya</taxon>
        <taxon>Basidiomycota</taxon>
        <taxon>Agaricomycotina</taxon>
        <taxon>Agaricomycetes</taxon>
        <taxon>Agaricomycetidae</taxon>
        <taxon>Agaricales</taxon>
        <taxon>Marasmiineae</taxon>
        <taxon>Physalacriaceae</taxon>
        <taxon>Cylindrobasidium</taxon>
    </lineage>
</organism>
<protein>
    <submittedName>
        <fullName evidence="2">Uncharacterized protein</fullName>
    </submittedName>
</protein>
<sequence>MRHRRWLVAVVVDIIALASTLSMSTLTAPQKLVSHLVASHQGGRITYYCAGSSVRHPVNGDWVIRGCVKCRLWLKPIVLVPPRRSRPEMALRCNGEFLLGRDTASTMSRHLFSTGIEVEISKKLYCGAVIHPQDRSRYLLRGSPYRVTHEYTESEAA</sequence>
<keyword evidence="3" id="KW-1185">Reference proteome</keyword>
<dbReference type="AlphaFoldDB" id="A0A0D7B4L9"/>
<gene>
    <name evidence="2" type="ORF">CYLTODRAFT_445540</name>
</gene>
<feature type="signal peptide" evidence="1">
    <location>
        <begin position="1"/>
        <end position="22"/>
    </location>
</feature>
<keyword evidence="1" id="KW-0732">Signal</keyword>
<accession>A0A0D7B4L9</accession>
<dbReference type="EMBL" id="KN880602">
    <property type="protein sequence ID" value="KIY65160.1"/>
    <property type="molecule type" value="Genomic_DNA"/>
</dbReference>
<feature type="chain" id="PRO_5002316956" evidence="1">
    <location>
        <begin position="23"/>
        <end position="157"/>
    </location>
</feature>
<proteinExistence type="predicted"/>